<dbReference type="Pfam" id="PF00583">
    <property type="entry name" value="Acetyltransf_1"/>
    <property type="match status" value="1"/>
</dbReference>
<sequence length="146" mass="15792">MHQIDTYQDNPHRQQVIALWTDVFGRSTGHNDPALSIDKKLAVDDGLFFVALVDGRVVGTTLGGYDGHRGWLYSVAVARAFRSSGIGAALVRRAEQALAQRGCTKINLQIVGSNAGVADFYQSLGYEVEDRISMGRKVAGNIPATD</sequence>
<dbReference type="InterPro" id="IPR050832">
    <property type="entry name" value="Bact_Acetyltransf"/>
</dbReference>
<keyword evidence="1 3" id="KW-0808">Transferase</keyword>
<dbReference type="STRING" id="946333.A4W93_21035"/>
<dbReference type="Gene3D" id="3.40.630.30">
    <property type="match status" value="1"/>
</dbReference>
<dbReference type="RefSeq" id="WP_085752481.1">
    <property type="nucleotide sequence ID" value="NZ_BSPR01000006.1"/>
</dbReference>
<keyword evidence="2" id="KW-0012">Acyltransferase</keyword>
<dbReference type="Proteomes" id="UP000193427">
    <property type="component" value="Chromosome"/>
</dbReference>
<dbReference type="EMBL" id="CP015118">
    <property type="protein sequence ID" value="ARN22183.1"/>
    <property type="molecule type" value="Genomic_DNA"/>
</dbReference>
<evidence type="ECO:0000256" key="1">
    <source>
        <dbReference type="ARBA" id="ARBA00022679"/>
    </source>
</evidence>
<evidence type="ECO:0000256" key="2">
    <source>
        <dbReference type="ARBA" id="ARBA00023315"/>
    </source>
</evidence>
<dbReference type="PROSITE" id="PS51186">
    <property type="entry name" value="GNAT"/>
    <property type="match status" value="1"/>
</dbReference>
<dbReference type="GO" id="GO:0016747">
    <property type="term" value="F:acyltransferase activity, transferring groups other than amino-acyl groups"/>
    <property type="evidence" value="ECO:0007669"/>
    <property type="project" value="InterPro"/>
</dbReference>
<dbReference type="AlphaFoldDB" id="A0A1W6LD84"/>
<accession>A0A1W6LD84</accession>
<evidence type="ECO:0000313" key="3">
    <source>
        <dbReference type="EMBL" id="ARN22183.1"/>
    </source>
</evidence>
<protein>
    <submittedName>
        <fullName evidence="3">GNAT family acetyltransferase</fullName>
    </submittedName>
</protein>
<keyword evidence="4" id="KW-1185">Reference proteome</keyword>
<gene>
    <name evidence="3" type="ORF">A4W93_21035</name>
</gene>
<dbReference type="InterPro" id="IPR016181">
    <property type="entry name" value="Acyl_CoA_acyltransferase"/>
</dbReference>
<organism evidence="3 4">
    <name type="scientific">Piscinibacter gummiphilus</name>
    <dbReference type="NCBI Taxonomy" id="946333"/>
    <lineage>
        <taxon>Bacteria</taxon>
        <taxon>Pseudomonadati</taxon>
        <taxon>Pseudomonadota</taxon>
        <taxon>Betaproteobacteria</taxon>
        <taxon>Burkholderiales</taxon>
        <taxon>Sphaerotilaceae</taxon>
        <taxon>Piscinibacter</taxon>
    </lineage>
</organism>
<dbReference type="InterPro" id="IPR000182">
    <property type="entry name" value="GNAT_dom"/>
</dbReference>
<dbReference type="OrthoDB" id="1821130at2"/>
<dbReference type="SUPFAM" id="SSF55729">
    <property type="entry name" value="Acyl-CoA N-acyltransferases (Nat)"/>
    <property type="match status" value="1"/>
</dbReference>
<proteinExistence type="predicted"/>
<dbReference type="KEGG" id="rgu:A4W93_21035"/>
<dbReference type="NCBIfam" id="NF002959">
    <property type="entry name" value="PRK03624.1"/>
    <property type="match status" value="1"/>
</dbReference>
<evidence type="ECO:0000313" key="4">
    <source>
        <dbReference type="Proteomes" id="UP000193427"/>
    </source>
</evidence>
<name>A0A1W6LD84_9BURK</name>
<dbReference type="CDD" id="cd04301">
    <property type="entry name" value="NAT_SF"/>
    <property type="match status" value="1"/>
</dbReference>
<reference evidence="3 4" key="1">
    <citation type="submission" date="2016-04" db="EMBL/GenBank/DDBJ databases">
        <title>Complete genome sequence of natural rubber-degrading, novel Gram-negative bacterium, Rhizobacter gummiphilus strain NS21.</title>
        <authorList>
            <person name="Tabata M."/>
            <person name="Kasai D."/>
            <person name="Fukuda M."/>
        </authorList>
    </citation>
    <scope>NUCLEOTIDE SEQUENCE [LARGE SCALE GENOMIC DNA]</scope>
    <source>
        <strain evidence="3 4">NS21</strain>
    </source>
</reference>
<dbReference type="PANTHER" id="PTHR43877">
    <property type="entry name" value="AMINOALKYLPHOSPHONATE N-ACETYLTRANSFERASE-RELATED-RELATED"/>
    <property type="match status" value="1"/>
</dbReference>